<comment type="caution">
    <text evidence="5">The sequence shown here is derived from an EMBL/GenBank/DDBJ whole genome shotgun (WGS) entry which is preliminary data.</text>
</comment>
<keyword evidence="1" id="KW-0479">Metal-binding</keyword>
<keyword evidence="4" id="KW-0862">Zinc</keyword>
<dbReference type="PANTHER" id="PTHR23234">
    <property type="entry name" value="ZNF44 PROTEIN"/>
    <property type="match status" value="1"/>
</dbReference>
<feature type="non-terminal residue" evidence="5">
    <location>
        <position position="1"/>
    </location>
</feature>
<evidence type="ECO:0000313" key="6">
    <source>
        <dbReference type="Proteomes" id="UP001162483"/>
    </source>
</evidence>
<dbReference type="InterPro" id="IPR036236">
    <property type="entry name" value="Znf_C2H2_sf"/>
</dbReference>
<dbReference type="Proteomes" id="UP001162483">
    <property type="component" value="Unassembled WGS sequence"/>
</dbReference>
<evidence type="ECO:0000256" key="3">
    <source>
        <dbReference type="ARBA" id="ARBA00022771"/>
    </source>
</evidence>
<evidence type="ECO:0000256" key="1">
    <source>
        <dbReference type="ARBA" id="ARBA00022723"/>
    </source>
</evidence>
<keyword evidence="3" id="KW-0863">Zinc-finger</keyword>
<dbReference type="EMBL" id="CATNWA010009096">
    <property type="protein sequence ID" value="CAI9557382.1"/>
    <property type="molecule type" value="Genomic_DNA"/>
</dbReference>
<keyword evidence="2" id="KW-0677">Repeat</keyword>
<accession>A0ABN9CBC5</accession>
<sequence length="95" mass="10917">IGKRFSCPECGKGFHCKSWCLNVHKKISHREKPYSCTECGKCFSVTVQSLQTSEISHGREAIFPVLMWEMFFRKKSHIFTDIKGLTTGRKAIFLS</sequence>
<dbReference type="Gene3D" id="3.30.160.60">
    <property type="entry name" value="Classic Zinc Finger"/>
    <property type="match status" value="2"/>
</dbReference>
<evidence type="ECO:0000313" key="5">
    <source>
        <dbReference type="EMBL" id="CAI9557382.1"/>
    </source>
</evidence>
<dbReference type="PANTHER" id="PTHR23234:SF10">
    <property type="entry name" value="RIKEN CDNA 6720489N17 GENE-RELATED"/>
    <property type="match status" value="1"/>
</dbReference>
<keyword evidence="6" id="KW-1185">Reference proteome</keyword>
<reference evidence="5" key="1">
    <citation type="submission" date="2023-05" db="EMBL/GenBank/DDBJ databases">
        <authorList>
            <person name="Stuckert A."/>
        </authorList>
    </citation>
    <scope>NUCLEOTIDE SEQUENCE</scope>
</reference>
<protein>
    <recommendedName>
        <fullName evidence="7">C2H2-type domain-containing protein</fullName>
    </recommendedName>
</protein>
<name>A0ABN9CBC5_9NEOB</name>
<evidence type="ECO:0000256" key="4">
    <source>
        <dbReference type="ARBA" id="ARBA00022833"/>
    </source>
</evidence>
<organism evidence="5 6">
    <name type="scientific">Staurois parvus</name>
    <dbReference type="NCBI Taxonomy" id="386267"/>
    <lineage>
        <taxon>Eukaryota</taxon>
        <taxon>Metazoa</taxon>
        <taxon>Chordata</taxon>
        <taxon>Craniata</taxon>
        <taxon>Vertebrata</taxon>
        <taxon>Euteleostomi</taxon>
        <taxon>Amphibia</taxon>
        <taxon>Batrachia</taxon>
        <taxon>Anura</taxon>
        <taxon>Neobatrachia</taxon>
        <taxon>Ranoidea</taxon>
        <taxon>Ranidae</taxon>
        <taxon>Staurois</taxon>
    </lineage>
</organism>
<proteinExistence type="predicted"/>
<dbReference type="InterPro" id="IPR050758">
    <property type="entry name" value="Znf_C2H2-type"/>
</dbReference>
<evidence type="ECO:0008006" key="7">
    <source>
        <dbReference type="Google" id="ProtNLM"/>
    </source>
</evidence>
<dbReference type="SUPFAM" id="SSF57667">
    <property type="entry name" value="beta-beta-alpha zinc fingers"/>
    <property type="match status" value="1"/>
</dbReference>
<evidence type="ECO:0000256" key="2">
    <source>
        <dbReference type="ARBA" id="ARBA00022737"/>
    </source>
</evidence>
<gene>
    <name evidence="5" type="ORF">SPARVUS_LOCUS4697064</name>
</gene>